<dbReference type="InterPro" id="IPR000905">
    <property type="entry name" value="Gcp-like_dom"/>
</dbReference>
<dbReference type="Proteomes" id="UP000420562">
    <property type="component" value="Unassembled WGS sequence"/>
</dbReference>
<accession>A0A7J4ZQZ8</accession>
<organism evidence="2 3">
    <name type="scientific">Oryzomonas japonica</name>
    <dbReference type="NCBI Taxonomy" id="2603858"/>
    <lineage>
        <taxon>Bacteria</taxon>
        <taxon>Pseudomonadati</taxon>
        <taxon>Thermodesulfobacteriota</taxon>
        <taxon>Desulfuromonadia</taxon>
        <taxon>Geobacterales</taxon>
        <taxon>Geobacteraceae</taxon>
        <taxon>Oryzomonas</taxon>
    </lineage>
</organism>
<dbReference type="SUPFAM" id="SSF53067">
    <property type="entry name" value="Actin-like ATPase domain"/>
    <property type="match status" value="2"/>
</dbReference>
<comment type="caution">
    <text evidence="2">The sequence shown here is derived from an EMBL/GenBank/DDBJ whole genome shotgun (WGS) entry which is preliminary data.</text>
</comment>
<evidence type="ECO:0000313" key="2">
    <source>
        <dbReference type="EMBL" id="KAB0665590.1"/>
    </source>
</evidence>
<gene>
    <name evidence="2" type="primary">tsaB</name>
    <name evidence="2" type="ORF">F6V25_07655</name>
</gene>
<protein>
    <submittedName>
        <fullName evidence="2">tRNA (Adenosine(37)-N6)-threonylcarbamoyltransferase complex dimerization subunit type 1 TsaB</fullName>
    </submittedName>
</protein>
<keyword evidence="3" id="KW-1185">Reference proteome</keyword>
<dbReference type="GO" id="GO:0002949">
    <property type="term" value="P:tRNA threonylcarbamoyladenosine modification"/>
    <property type="evidence" value="ECO:0007669"/>
    <property type="project" value="InterPro"/>
</dbReference>
<dbReference type="CDD" id="cd24032">
    <property type="entry name" value="ASKHA_NBD_TsaB"/>
    <property type="match status" value="1"/>
</dbReference>
<dbReference type="RefSeq" id="WP_151128030.1">
    <property type="nucleotide sequence ID" value="NZ_VZQZ01000004.1"/>
</dbReference>
<dbReference type="Gene3D" id="3.30.420.40">
    <property type="match status" value="2"/>
</dbReference>
<evidence type="ECO:0000259" key="1">
    <source>
        <dbReference type="Pfam" id="PF00814"/>
    </source>
</evidence>
<proteinExistence type="predicted"/>
<evidence type="ECO:0000313" key="3">
    <source>
        <dbReference type="Proteomes" id="UP000420562"/>
    </source>
</evidence>
<name>A0A7J4ZQZ8_9BACT</name>
<dbReference type="Pfam" id="PF00814">
    <property type="entry name" value="TsaD"/>
    <property type="match status" value="1"/>
</dbReference>
<dbReference type="AlphaFoldDB" id="A0A7J4ZQZ8"/>
<dbReference type="EMBL" id="VZQZ01000004">
    <property type="protein sequence ID" value="KAB0665590.1"/>
    <property type="molecule type" value="Genomic_DNA"/>
</dbReference>
<dbReference type="NCBIfam" id="TIGR03725">
    <property type="entry name" value="T6A_YeaZ"/>
    <property type="match status" value="1"/>
</dbReference>
<dbReference type="InterPro" id="IPR043129">
    <property type="entry name" value="ATPase_NBD"/>
</dbReference>
<keyword evidence="2" id="KW-0808">Transferase</keyword>
<dbReference type="InterPro" id="IPR022496">
    <property type="entry name" value="T6A_TsaB"/>
</dbReference>
<reference evidence="2 3" key="1">
    <citation type="submission" date="2019-09" db="EMBL/GenBank/DDBJ databases">
        <title>Geobacter sp. Red96, a novel strain isolated from paddy soil.</title>
        <authorList>
            <person name="Xu Z."/>
            <person name="Masuda Y."/>
            <person name="Itoh H."/>
            <person name="Senoo K."/>
        </authorList>
    </citation>
    <scope>NUCLEOTIDE SEQUENCE [LARGE SCALE GENOMIC DNA]</scope>
    <source>
        <strain evidence="2 3">Red96</strain>
    </source>
</reference>
<feature type="domain" description="Gcp-like" evidence="1">
    <location>
        <begin position="31"/>
        <end position="149"/>
    </location>
</feature>
<dbReference type="GO" id="GO:0016740">
    <property type="term" value="F:transferase activity"/>
    <property type="evidence" value="ECO:0007669"/>
    <property type="project" value="UniProtKB-KW"/>
</dbReference>
<sequence length="244" mass="25763">MHIISIDSSTAIASIALTSDETIVAEALFSANKTLSARLIPEIERMLAAAGLTINAIDLFTCAVGPGSFTGVRAGVATIQGLALATGKPCVGFSTLALVAMNFPLASLPVCPLLDARKNEVYAALYDCSAPLPAPLMAECVMGPEAFLDQLLATTEGPVIFAGDGALRYRQVITDRMGAQARFPSPFHHAGHAANGALLALNAYRTSATLTPEQLLPVYLRPSEAEYAKIDQQKSPQQNNFYPK</sequence>